<dbReference type="InterPro" id="IPR002347">
    <property type="entry name" value="SDR_fam"/>
</dbReference>
<evidence type="ECO:0000313" key="4">
    <source>
        <dbReference type="Proteomes" id="UP000234329"/>
    </source>
</evidence>
<evidence type="ECO:0000256" key="1">
    <source>
        <dbReference type="ARBA" id="ARBA00006484"/>
    </source>
</evidence>
<organism evidence="3 4">
    <name type="scientific">Acidithiobacillus marinus</name>
    <dbReference type="NCBI Taxonomy" id="187490"/>
    <lineage>
        <taxon>Bacteria</taxon>
        <taxon>Pseudomonadati</taxon>
        <taxon>Pseudomonadota</taxon>
        <taxon>Acidithiobacillia</taxon>
        <taxon>Acidithiobacillales</taxon>
        <taxon>Acidithiobacillaceae</taxon>
        <taxon>Acidithiobacillus</taxon>
    </lineage>
</organism>
<accession>A0A2I1DKC6</accession>
<name>A0A2I1DKC6_9PROT</name>
<dbReference type="PROSITE" id="PS00061">
    <property type="entry name" value="ADH_SHORT"/>
    <property type="match status" value="1"/>
</dbReference>
<dbReference type="InterPro" id="IPR051122">
    <property type="entry name" value="SDR_DHRS6-like"/>
</dbReference>
<sequence>MNLHLDGLHAVVTGGSAGIGAAIVQVLAAEGAQVSFCARRQVQIDEPLRLASIYSGTVRAEAIDVTDGIRFAKWLNTIAPFDIFIPNVSALSTDWCKSLQTDIQATVDATEAAVPILLKSSHAAITYIGSKASSLAAPESASYGAGKAAVAHYMKSLARRLLPTIRVNTVSPGDTFFTGGLWDRVHQSDPEIFKKVMERNLLERLATPEEIARVVAFVSSPAASFVAGANWYVDGGSTNHVQF</sequence>
<protein>
    <submittedName>
        <fullName evidence="3">3-ketoacyl-ACP synthase</fullName>
    </submittedName>
</protein>
<keyword evidence="2" id="KW-0560">Oxidoreductase</keyword>
<gene>
    <name evidence="3" type="ORF">B1757_10250</name>
</gene>
<dbReference type="AlphaFoldDB" id="A0A2I1DKC6"/>
<dbReference type="OrthoDB" id="5290448at2"/>
<dbReference type="PANTHER" id="PTHR43477:SF1">
    <property type="entry name" value="DIHYDROANTICAPSIN 7-DEHYDROGENASE"/>
    <property type="match status" value="1"/>
</dbReference>
<dbReference type="RefSeq" id="WP_101538233.1">
    <property type="nucleotide sequence ID" value="NZ_MXAV01000037.1"/>
</dbReference>
<dbReference type="Gene3D" id="3.40.50.720">
    <property type="entry name" value="NAD(P)-binding Rossmann-like Domain"/>
    <property type="match status" value="1"/>
</dbReference>
<comment type="caution">
    <text evidence="3">The sequence shown here is derived from an EMBL/GenBank/DDBJ whole genome shotgun (WGS) entry which is preliminary data.</text>
</comment>
<dbReference type="InParanoid" id="A0A2I1DKC6"/>
<reference evidence="3 4" key="1">
    <citation type="submission" date="2017-03" db="EMBL/GenBank/DDBJ databases">
        <title>Draft genime sequence of the acidophilic sulfur-oxidizing bacterium Acidithiobacillus sp. SH, isolated from seawater.</title>
        <authorList>
            <person name="Sharmin S."/>
            <person name="Tokuhisa M."/>
            <person name="Kanao T."/>
            <person name="Kamimura K."/>
        </authorList>
    </citation>
    <scope>NUCLEOTIDE SEQUENCE [LARGE SCALE GENOMIC DNA]</scope>
    <source>
        <strain evidence="3 4">SH</strain>
    </source>
</reference>
<dbReference type="GO" id="GO:0016491">
    <property type="term" value="F:oxidoreductase activity"/>
    <property type="evidence" value="ECO:0007669"/>
    <property type="project" value="UniProtKB-KW"/>
</dbReference>
<evidence type="ECO:0000256" key="2">
    <source>
        <dbReference type="ARBA" id="ARBA00023002"/>
    </source>
</evidence>
<dbReference type="PRINTS" id="PR00081">
    <property type="entry name" value="GDHRDH"/>
</dbReference>
<dbReference type="Pfam" id="PF13561">
    <property type="entry name" value="adh_short_C2"/>
    <property type="match status" value="1"/>
</dbReference>
<dbReference type="SUPFAM" id="SSF51735">
    <property type="entry name" value="NAD(P)-binding Rossmann-fold domains"/>
    <property type="match status" value="1"/>
</dbReference>
<dbReference type="PANTHER" id="PTHR43477">
    <property type="entry name" value="DIHYDROANTICAPSIN 7-DEHYDROGENASE"/>
    <property type="match status" value="1"/>
</dbReference>
<comment type="similarity">
    <text evidence="1">Belongs to the short-chain dehydrogenases/reductases (SDR) family.</text>
</comment>
<evidence type="ECO:0000313" key="3">
    <source>
        <dbReference type="EMBL" id="PKY10332.1"/>
    </source>
</evidence>
<dbReference type="InterPro" id="IPR036291">
    <property type="entry name" value="NAD(P)-bd_dom_sf"/>
</dbReference>
<dbReference type="CDD" id="cd05233">
    <property type="entry name" value="SDR_c"/>
    <property type="match status" value="1"/>
</dbReference>
<dbReference type="Proteomes" id="UP000234329">
    <property type="component" value="Unassembled WGS sequence"/>
</dbReference>
<keyword evidence="4" id="KW-1185">Reference proteome</keyword>
<dbReference type="InterPro" id="IPR020904">
    <property type="entry name" value="Sc_DH/Rdtase_CS"/>
</dbReference>
<proteinExistence type="inferred from homology"/>
<dbReference type="EMBL" id="MXAV01000037">
    <property type="protein sequence ID" value="PKY10332.1"/>
    <property type="molecule type" value="Genomic_DNA"/>
</dbReference>